<dbReference type="Proteomes" id="UP000295063">
    <property type="component" value="Unassembled WGS sequence"/>
</dbReference>
<dbReference type="SUPFAM" id="SSF140931">
    <property type="entry name" value="Fic-like"/>
    <property type="match status" value="1"/>
</dbReference>
<dbReference type="Gene3D" id="1.10.3290.10">
    <property type="entry name" value="Fido-like domain"/>
    <property type="match status" value="2"/>
</dbReference>
<gene>
    <name evidence="1" type="ORF">EV210_12311</name>
</gene>
<dbReference type="OrthoDB" id="9807853at2"/>
<reference evidence="1 2" key="1">
    <citation type="submission" date="2019-03" db="EMBL/GenBank/DDBJ databases">
        <title>Genomic Encyclopedia of Type Strains, Phase IV (KMG-IV): sequencing the most valuable type-strain genomes for metagenomic binning, comparative biology and taxonomic classification.</title>
        <authorList>
            <person name="Goeker M."/>
        </authorList>
    </citation>
    <scope>NUCLEOTIDE SEQUENCE [LARGE SCALE GENOMIC DNA]</scope>
    <source>
        <strain evidence="1 2">DSM 15969</strain>
    </source>
</reference>
<name>A0A4R1PVQ8_9FIRM</name>
<evidence type="ECO:0008006" key="3">
    <source>
        <dbReference type="Google" id="ProtNLM"/>
    </source>
</evidence>
<dbReference type="InterPro" id="IPR036597">
    <property type="entry name" value="Fido-like_dom_sf"/>
</dbReference>
<sequence>MLFDYIYKVVIPKNMIKDAKFALFSAKRMLPEYIFDISQLENNPITFPEVKTLFDGVSVDGHTINDVQQVLNIMYAWQLVLEAVKTNTFNVTKDMFCRVNARIVGSNTYPASLNPDKFDRELPTILENKNEIEQAIHLFLWATQNKFYQGGNKRTARLIGSGILLKAGYGVFNISAKDINEFNTLMADFYENNQADSIIRFLAEKCIVYIEK</sequence>
<comment type="caution">
    <text evidence="1">The sequence shown here is derived from an EMBL/GenBank/DDBJ whole genome shotgun (WGS) entry which is preliminary data.</text>
</comment>
<dbReference type="RefSeq" id="WP_132083494.1">
    <property type="nucleotide sequence ID" value="NZ_SLUI01000023.1"/>
</dbReference>
<keyword evidence="2" id="KW-1185">Reference proteome</keyword>
<accession>A0A4R1PVQ8</accession>
<dbReference type="EMBL" id="SLUI01000023">
    <property type="protein sequence ID" value="TCL32191.1"/>
    <property type="molecule type" value="Genomic_DNA"/>
</dbReference>
<dbReference type="AlphaFoldDB" id="A0A4R1PVQ8"/>
<organism evidence="1 2">
    <name type="scientific">Anaerospora hongkongensis</name>
    <dbReference type="NCBI Taxonomy" id="244830"/>
    <lineage>
        <taxon>Bacteria</taxon>
        <taxon>Bacillati</taxon>
        <taxon>Bacillota</taxon>
        <taxon>Negativicutes</taxon>
        <taxon>Selenomonadales</taxon>
        <taxon>Sporomusaceae</taxon>
        <taxon>Anaerospora</taxon>
    </lineage>
</organism>
<proteinExistence type="predicted"/>
<evidence type="ECO:0000313" key="1">
    <source>
        <dbReference type="EMBL" id="TCL32191.1"/>
    </source>
</evidence>
<evidence type="ECO:0000313" key="2">
    <source>
        <dbReference type="Proteomes" id="UP000295063"/>
    </source>
</evidence>
<protein>
    <recommendedName>
        <fullName evidence="3">Fic/DOC family protein</fullName>
    </recommendedName>
</protein>